<protein>
    <submittedName>
        <fullName evidence="2">MarR family winged helix-turn-helix transcriptional regulator</fullName>
    </submittedName>
</protein>
<dbReference type="Proteomes" id="UP001625389">
    <property type="component" value="Unassembled WGS sequence"/>
</dbReference>
<dbReference type="InterPro" id="IPR039422">
    <property type="entry name" value="MarR/SlyA-like"/>
</dbReference>
<feature type="domain" description="HTH marR-type" evidence="1">
    <location>
        <begin position="10"/>
        <end position="140"/>
    </location>
</feature>
<name>A0ABW8U8S5_9LACO</name>
<keyword evidence="3" id="KW-1185">Reference proteome</keyword>
<proteinExistence type="predicted"/>
<evidence type="ECO:0000313" key="3">
    <source>
        <dbReference type="Proteomes" id="UP001625389"/>
    </source>
</evidence>
<dbReference type="PANTHER" id="PTHR33164:SF57">
    <property type="entry name" value="MARR-FAMILY TRANSCRIPTIONAL REGULATOR"/>
    <property type="match status" value="1"/>
</dbReference>
<accession>A0ABW8U8S5</accession>
<gene>
    <name evidence="2" type="ORF">ACEN34_01470</name>
</gene>
<dbReference type="PROSITE" id="PS50995">
    <property type="entry name" value="HTH_MARR_2"/>
    <property type="match status" value="1"/>
</dbReference>
<dbReference type="PRINTS" id="PR00598">
    <property type="entry name" value="HTHMARR"/>
</dbReference>
<comment type="caution">
    <text evidence="2">The sequence shown here is derived from an EMBL/GenBank/DDBJ whole genome shotgun (WGS) entry which is preliminary data.</text>
</comment>
<evidence type="ECO:0000313" key="2">
    <source>
        <dbReference type="EMBL" id="MFL2028277.1"/>
    </source>
</evidence>
<dbReference type="InterPro" id="IPR036390">
    <property type="entry name" value="WH_DNA-bd_sf"/>
</dbReference>
<organism evidence="2 3">
    <name type="scientific">Loigolactobacillus zhaoyuanensis</name>
    <dbReference type="NCBI Taxonomy" id="2486017"/>
    <lineage>
        <taxon>Bacteria</taxon>
        <taxon>Bacillati</taxon>
        <taxon>Bacillota</taxon>
        <taxon>Bacilli</taxon>
        <taxon>Lactobacillales</taxon>
        <taxon>Lactobacillaceae</taxon>
        <taxon>Loigolactobacillus</taxon>
    </lineage>
</organism>
<sequence>MAQENKGLTISELLRKISSNEQQKISNQLKKETSVTMQQAMILRLIAMRPGLIQKDIVSVTKRRAATISTFLKNLEKGGFIVRKIPSENSRNKEIYLTNKGRDVVKKFRNTRVIFNAQLISSLSNDQQDELIRLLGIINANLEIANQ</sequence>
<reference evidence="2 3" key="1">
    <citation type="submission" date="2024-08" db="EMBL/GenBank/DDBJ databases">
        <authorList>
            <person name="Arias E."/>
        </authorList>
    </citation>
    <scope>NUCLEOTIDE SEQUENCE [LARGE SCALE GENOMIC DNA]</scope>
    <source>
        <strain evidence="2 3">FAM 25317</strain>
    </source>
</reference>
<dbReference type="Pfam" id="PF01047">
    <property type="entry name" value="MarR"/>
    <property type="match status" value="1"/>
</dbReference>
<dbReference type="Gene3D" id="1.10.10.10">
    <property type="entry name" value="Winged helix-like DNA-binding domain superfamily/Winged helix DNA-binding domain"/>
    <property type="match status" value="1"/>
</dbReference>
<evidence type="ECO:0000259" key="1">
    <source>
        <dbReference type="PROSITE" id="PS50995"/>
    </source>
</evidence>
<dbReference type="RefSeq" id="WP_125550812.1">
    <property type="nucleotide sequence ID" value="NZ_JBGQPK010000003.1"/>
</dbReference>
<dbReference type="InterPro" id="IPR036388">
    <property type="entry name" value="WH-like_DNA-bd_sf"/>
</dbReference>
<dbReference type="EMBL" id="JBGQPK010000003">
    <property type="protein sequence ID" value="MFL2028277.1"/>
    <property type="molecule type" value="Genomic_DNA"/>
</dbReference>
<dbReference type="SMART" id="SM00347">
    <property type="entry name" value="HTH_MARR"/>
    <property type="match status" value="1"/>
</dbReference>
<dbReference type="PANTHER" id="PTHR33164">
    <property type="entry name" value="TRANSCRIPTIONAL REGULATOR, MARR FAMILY"/>
    <property type="match status" value="1"/>
</dbReference>
<dbReference type="SUPFAM" id="SSF46785">
    <property type="entry name" value="Winged helix' DNA-binding domain"/>
    <property type="match status" value="1"/>
</dbReference>
<dbReference type="InterPro" id="IPR000835">
    <property type="entry name" value="HTH_MarR-typ"/>
</dbReference>